<evidence type="ECO:0000256" key="6">
    <source>
        <dbReference type="ARBA" id="ARBA00022640"/>
    </source>
</evidence>
<dbReference type="InterPro" id="IPR001344">
    <property type="entry name" value="Chloro_AB-bd_pln"/>
</dbReference>
<feature type="signal peptide" evidence="9">
    <location>
        <begin position="1"/>
        <end position="19"/>
    </location>
</feature>
<evidence type="ECO:0000256" key="3">
    <source>
        <dbReference type="ARBA" id="ARBA00005933"/>
    </source>
</evidence>
<keyword evidence="7" id="KW-0437">Light-harvesting polypeptide</keyword>
<organism evidence="10">
    <name type="scientific">Chaetoceros debilis</name>
    <dbReference type="NCBI Taxonomy" id="122233"/>
    <lineage>
        <taxon>Eukaryota</taxon>
        <taxon>Sar</taxon>
        <taxon>Stramenopiles</taxon>
        <taxon>Ochrophyta</taxon>
        <taxon>Bacillariophyta</taxon>
        <taxon>Coscinodiscophyceae</taxon>
        <taxon>Chaetocerotophycidae</taxon>
        <taxon>Chaetocerotales</taxon>
        <taxon>Chaetocerotaceae</taxon>
        <taxon>Chaetoceros</taxon>
    </lineage>
</organism>
<feature type="binding site" evidence="8">
    <location>
        <position position="77"/>
    </location>
    <ligand>
        <name>chlorophyll a</name>
        <dbReference type="ChEBI" id="CHEBI:58416"/>
        <label>1</label>
    </ligand>
</feature>
<name>A0A7S3PZT5_9STRA</name>
<comment type="subcellular location">
    <subcellularLocation>
        <location evidence="2">Plastid</location>
        <location evidence="2">Chloroplast</location>
    </subcellularLocation>
</comment>
<evidence type="ECO:0000256" key="2">
    <source>
        <dbReference type="ARBA" id="ARBA00004229"/>
    </source>
</evidence>
<keyword evidence="8" id="KW-0148">Chlorophyll</keyword>
<feature type="binding site" evidence="8">
    <location>
        <position position="187"/>
    </location>
    <ligand>
        <name>chlorophyll a</name>
        <dbReference type="ChEBI" id="CHEBI:58416"/>
        <label>1</label>
    </ligand>
</feature>
<keyword evidence="5" id="KW-0602">Photosynthesis</keyword>
<dbReference type="SUPFAM" id="SSF103511">
    <property type="entry name" value="Chlorophyll a-b binding protein"/>
    <property type="match status" value="1"/>
</dbReference>
<keyword evidence="8" id="KW-0157">Chromophore</keyword>
<feature type="binding site" evidence="8">
    <location>
        <position position="182"/>
    </location>
    <ligand>
        <name>chlorophyll a</name>
        <dbReference type="ChEBI" id="CHEBI:58416"/>
        <label>1</label>
    </ligand>
</feature>
<dbReference type="EMBL" id="HBIO01007203">
    <property type="protein sequence ID" value="CAE0460517.1"/>
    <property type="molecule type" value="Transcribed_RNA"/>
</dbReference>
<evidence type="ECO:0000256" key="1">
    <source>
        <dbReference type="ARBA" id="ARBA00004022"/>
    </source>
</evidence>
<keyword evidence="4" id="KW-0150">Chloroplast</keyword>
<dbReference type="AlphaFoldDB" id="A0A7S3PZT5"/>
<gene>
    <name evidence="10" type="ORF">CDEB00056_LOCUS5358</name>
</gene>
<dbReference type="InterPro" id="IPR022796">
    <property type="entry name" value="Chloroa_b-bind"/>
</dbReference>
<comment type="similarity">
    <text evidence="3">Belongs to the fucoxanthin chlorophyll protein family.</text>
</comment>
<feature type="chain" id="PRO_5031245837" evidence="9">
    <location>
        <begin position="20"/>
        <end position="231"/>
    </location>
</feature>
<feature type="binding site" description="axial binding residue" evidence="8">
    <location>
        <position position="79"/>
    </location>
    <ligand>
        <name>chlorophyll b</name>
        <dbReference type="ChEBI" id="CHEBI:61721"/>
        <label>1</label>
    </ligand>
    <ligandPart>
        <name>Mg</name>
        <dbReference type="ChEBI" id="CHEBI:25107"/>
    </ligandPart>
</feature>
<dbReference type="PANTHER" id="PTHR21649">
    <property type="entry name" value="CHLOROPHYLL A/B BINDING PROTEIN"/>
    <property type="match status" value="1"/>
</dbReference>
<evidence type="ECO:0000256" key="9">
    <source>
        <dbReference type="SAM" id="SignalP"/>
    </source>
</evidence>
<accession>A0A7S3PZT5</accession>
<sequence length="231" mass="24479">MQISNTLLLLLASAASVDAFGSFGKKAAPKKAVSADTFAVEDLPGILDPIGLFDPLGLATKATPNLLRKYREAELTHGRIAMLATVGFLVGEGVQGAFPGAYTGSGLNQLGELPGVDLVYFFAGAFAIETQRVRNVINNAATCDKADIGKYKLDSLPGDLGFDPFGLKPANEEEFRIKQTKELQNGRLAMIAASGFLAQELVDNKGIIEHVLGYLPEGLSLPSLSDLPLPF</sequence>
<evidence type="ECO:0000313" key="10">
    <source>
        <dbReference type="EMBL" id="CAE0460517.1"/>
    </source>
</evidence>
<dbReference type="GO" id="GO:0030076">
    <property type="term" value="C:light-harvesting complex"/>
    <property type="evidence" value="ECO:0007669"/>
    <property type="project" value="UniProtKB-KW"/>
</dbReference>
<evidence type="ECO:0000256" key="4">
    <source>
        <dbReference type="ARBA" id="ARBA00022528"/>
    </source>
</evidence>
<dbReference type="GO" id="GO:0016168">
    <property type="term" value="F:chlorophyll binding"/>
    <property type="evidence" value="ECO:0007669"/>
    <property type="project" value="UniProtKB-KW"/>
</dbReference>
<comment type="function">
    <text evidence="1">The light-harvesting complex (LHC) functions as a light receptor, it captures and delivers excitation energy to photosystems with which it is closely associated. Energy is transferred from the carotenoid and chlorophyll C (or B) to chlorophyll A and the photosynthetic reaction centers where it is used to synthesize ATP and reducing power.</text>
</comment>
<feature type="binding site" evidence="8">
    <location>
        <position position="199"/>
    </location>
    <ligand>
        <name>chlorophyll a</name>
        <dbReference type="ChEBI" id="CHEBI:58416"/>
        <label>1</label>
    </ligand>
</feature>
<keyword evidence="9" id="KW-0732">Signal</keyword>
<protein>
    <submittedName>
        <fullName evidence="10">Uncharacterized protein</fullName>
    </submittedName>
</protein>
<keyword evidence="6" id="KW-0934">Plastid</keyword>
<feature type="binding site" evidence="8">
    <location>
        <position position="181"/>
    </location>
    <ligand>
        <name>chlorophyll a</name>
        <dbReference type="ChEBI" id="CHEBI:58416"/>
        <label>1</label>
    </ligand>
</feature>
<dbReference type="GO" id="GO:0009765">
    <property type="term" value="P:photosynthesis, light harvesting"/>
    <property type="evidence" value="ECO:0007669"/>
    <property type="project" value="InterPro"/>
</dbReference>
<proteinExistence type="inferred from homology"/>
<dbReference type="GO" id="GO:0009507">
    <property type="term" value="C:chloroplast"/>
    <property type="evidence" value="ECO:0007669"/>
    <property type="project" value="UniProtKB-SubCell"/>
</dbReference>
<dbReference type="Pfam" id="PF00504">
    <property type="entry name" value="Chloroa_b-bind"/>
    <property type="match status" value="1"/>
</dbReference>
<evidence type="ECO:0000256" key="7">
    <source>
        <dbReference type="ARBA" id="ARBA00023243"/>
    </source>
</evidence>
<feature type="binding site" evidence="8">
    <location>
        <position position="185"/>
    </location>
    <ligand>
        <name>chlorophyll b</name>
        <dbReference type="ChEBI" id="CHEBI:61721"/>
        <label>2</label>
    </ligand>
</feature>
<dbReference type="GO" id="GO:0016020">
    <property type="term" value="C:membrane"/>
    <property type="evidence" value="ECO:0007669"/>
    <property type="project" value="InterPro"/>
</dbReference>
<feature type="binding site" evidence="8">
    <location>
        <position position="74"/>
    </location>
    <ligand>
        <name>chlorophyll a</name>
        <dbReference type="ChEBI" id="CHEBI:58416"/>
        <label>1</label>
    </ligand>
</feature>
<dbReference type="Gene3D" id="1.10.3460.10">
    <property type="entry name" value="Chlorophyll a/b binding protein domain"/>
    <property type="match status" value="1"/>
</dbReference>
<evidence type="ECO:0000256" key="5">
    <source>
        <dbReference type="ARBA" id="ARBA00022531"/>
    </source>
</evidence>
<reference evidence="10" key="1">
    <citation type="submission" date="2021-01" db="EMBL/GenBank/DDBJ databases">
        <authorList>
            <person name="Corre E."/>
            <person name="Pelletier E."/>
            <person name="Niang G."/>
            <person name="Scheremetjew M."/>
            <person name="Finn R."/>
            <person name="Kale V."/>
            <person name="Holt S."/>
            <person name="Cochrane G."/>
            <person name="Meng A."/>
            <person name="Brown T."/>
            <person name="Cohen L."/>
        </authorList>
    </citation>
    <scope>NUCLEOTIDE SEQUENCE</scope>
    <source>
        <strain evidence="10">MM31A-1</strain>
    </source>
</reference>
<evidence type="ECO:0000256" key="8">
    <source>
        <dbReference type="PIRSR" id="PIRSR601344-1"/>
    </source>
</evidence>